<dbReference type="InterPro" id="IPR027256">
    <property type="entry name" value="P-typ_ATPase_IB"/>
</dbReference>
<keyword evidence="5 16" id="KW-0479">Metal-binding</keyword>
<dbReference type="Proteomes" id="UP000187013">
    <property type="component" value="Unassembled WGS sequence"/>
</dbReference>
<dbReference type="InterPro" id="IPR059000">
    <property type="entry name" value="ATPase_P-type_domA"/>
</dbReference>
<keyword evidence="12 16" id="KW-1133">Transmembrane helix</keyword>
<dbReference type="InterPro" id="IPR006122">
    <property type="entry name" value="HMA_Cu_ion-bd"/>
</dbReference>
<keyword evidence="7 16" id="KW-0547">Nucleotide-binding</keyword>
<name>A0A1Q2ZXE3_ZYGRO</name>
<keyword evidence="10" id="KW-0460">Magnesium</keyword>
<dbReference type="InterPro" id="IPR036163">
    <property type="entry name" value="HMA_dom_sf"/>
</dbReference>
<dbReference type="SUPFAM" id="SSF56784">
    <property type="entry name" value="HAD-like"/>
    <property type="match status" value="1"/>
</dbReference>
<evidence type="ECO:0000313" key="18">
    <source>
        <dbReference type="EMBL" id="GAV48180.1"/>
    </source>
</evidence>
<dbReference type="NCBIfam" id="TIGR01494">
    <property type="entry name" value="ATPase_P-type"/>
    <property type="match status" value="1"/>
</dbReference>
<dbReference type="GO" id="GO:0016887">
    <property type="term" value="F:ATP hydrolysis activity"/>
    <property type="evidence" value="ECO:0007669"/>
    <property type="project" value="InterPro"/>
</dbReference>
<accession>A0A1Q2ZXE3</accession>
<keyword evidence="14" id="KW-0406">Ion transport</keyword>
<gene>
    <name evidence="18" type="ORF">ZYGR_0I04770</name>
</gene>
<dbReference type="InterPro" id="IPR036412">
    <property type="entry name" value="HAD-like_sf"/>
</dbReference>
<feature type="transmembrane region" description="Helical" evidence="16">
    <location>
        <begin position="537"/>
        <end position="557"/>
    </location>
</feature>
<evidence type="ECO:0000256" key="3">
    <source>
        <dbReference type="ARBA" id="ARBA00022448"/>
    </source>
</evidence>
<dbReference type="OrthoDB" id="432719at2759"/>
<comment type="caution">
    <text evidence="18">The sequence shown here is derived from an EMBL/GenBank/DDBJ whole genome shotgun (WGS) entry which is preliminary data.</text>
</comment>
<dbReference type="PROSITE" id="PS00154">
    <property type="entry name" value="ATPASE_E1_E2"/>
    <property type="match status" value="1"/>
</dbReference>
<evidence type="ECO:0000256" key="6">
    <source>
        <dbReference type="ARBA" id="ARBA00022737"/>
    </source>
</evidence>
<keyword evidence="3" id="KW-0813">Transport</keyword>
<evidence type="ECO:0000259" key="17">
    <source>
        <dbReference type="PROSITE" id="PS50846"/>
    </source>
</evidence>
<feature type="transmembrane region" description="Helical" evidence="16">
    <location>
        <begin position="271"/>
        <end position="293"/>
    </location>
</feature>
<dbReference type="SUPFAM" id="SSF81653">
    <property type="entry name" value="Calcium ATPase, transduction domain A"/>
    <property type="match status" value="1"/>
</dbReference>
<proteinExistence type="inferred from homology"/>
<comment type="similarity">
    <text evidence="2 16">Belongs to the cation transport ATPase (P-type) (TC 3.A.3) family. Type IB subfamily.</text>
</comment>
<feature type="transmembrane region" description="Helical" evidence="16">
    <location>
        <begin position="382"/>
        <end position="403"/>
    </location>
</feature>
<dbReference type="AlphaFoldDB" id="A0A1Q2ZXE3"/>
<dbReference type="SFLD" id="SFLDS00003">
    <property type="entry name" value="Haloacid_Dehalogenase"/>
    <property type="match status" value="1"/>
</dbReference>
<dbReference type="CDD" id="cd02094">
    <property type="entry name" value="P-type_ATPase_Cu-like"/>
    <property type="match status" value="1"/>
</dbReference>
<dbReference type="GO" id="GO:0030003">
    <property type="term" value="P:intracellular monoatomic cation homeostasis"/>
    <property type="evidence" value="ECO:0007669"/>
    <property type="project" value="UniProtKB-ARBA"/>
</dbReference>
<dbReference type="SUPFAM" id="SSF55008">
    <property type="entry name" value="HMA, heavy metal-associated domain"/>
    <property type="match status" value="2"/>
</dbReference>
<dbReference type="Gene3D" id="3.40.50.1000">
    <property type="entry name" value="HAD superfamily/HAD-like"/>
    <property type="match status" value="1"/>
</dbReference>
<dbReference type="SUPFAM" id="SSF81660">
    <property type="entry name" value="Metal cation-transporting ATPase, ATP-binding domain N"/>
    <property type="match status" value="1"/>
</dbReference>
<keyword evidence="13" id="KW-0186">Copper</keyword>
<evidence type="ECO:0000256" key="10">
    <source>
        <dbReference type="ARBA" id="ARBA00022842"/>
    </source>
</evidence>
<dbReference type="FunFam" id="3.30.70.100:FF:000043">
    <property type="entry name" value="Copper-transporting ATPase 2"/>
    <property type="match status" value="2"/>
</dbReference>
<dbReference type="InterPro" id="IPR017969">
    <property type="entry name" value="Heavy-metal-associated_CS"/>
</dbReference>
<keyword evidence="6" id="KW-0677">Repeat</keyword>
<dbReference type="eggNOG" id="KOG0207">
    <property type="taxonomic scope" value="Eukaryota"/>
</dbReference>
<dbReference type="GO" id="GO:0043682">
    <property type="term" value="F:P-type divalent copper transporter activity"/>
    <property type="evidence" value="ECO:0007669"/>
    <property type="project" value="TreeGrafter"/>
</dbReference>
<dbReference type="Gene3D" id="3.40.1110.10">
    <property type="entry name" value="Calcium-transporting ATPase, cytoplasmic domain N"/>
    <property type="match status" value="1"/>
</dbReference>
<feature type="transmembrane region" description="Helical" evidence="16">
    <location>
        <begin position="905"/>
        <end position="928"/>
    </location>
</feature>
<dbReference type="PROSITE" id="PS01047">
    <property type="entry name" value="HMA_1"/>
    <property type="match status" value="2"/>
</dbReference>
<evidence type="ECO:0000256" key="13">
    <source>
        <dbReference type="ARBA" id="ARBA00023008"/>
    </source>
</evidence>
<keyword evidence="4 16" id="KW-0812">Transmembrane</keyword>
<dbReference type="GO" id="GO:0016020">
    <property type="term" value="C:membrane"/>
    <property type="evidence" value="ECO:0007669"/>
    <property type="project" value="UniProtKB-SubCell"/>
</dbReference>
<feature type="transmembrane region" description="Helical" evidence="16">
    <location>
        <begin position="934"/>
        <end position="953"/>
    </location>
</feature>
<dbReference type="InterPro" id="IPR006121">
    <property type="entry name" value="HMA_dom"/>
</dbReference>
<dbReference type="CDD" id="cd00371">
    <property type="entry name" value="HMA"/>
    <property type="match status" value="2"/>
</dbReference>
<evidence type="ECO:0000256" key="5">
    <source>
        <dbReference type="ARBA" id="ARBA00022723"/>
    </source>
</evidence>
<evidence type="ECO:0000256" key="11">
    <source>
        <dbReference type="ARBA" id="ARBA00022967"/>
    </source>
</evidence>
<dbReference type="EMBL" id="BDGX01000009">
    <property type="protein sequence ID" value="GAV48180.1"/>
    <property type="molecule type" value="Genomic_DNA"/>
</dbReference>
<dbReference type="Gene3D" id="3.30.70.100">
    <property type="match status" value="2"/>
</dbReference>
<dbReference type="InterPro" id="IPR001757">
    <property type="entry name" value="P_typ_ATPase"/>
</dbReference>
<evidence type="ECO:0000256" key="16">
    <source>
        <dbReference type="RuleBase" id="RU362081"/>
    </source>
</evidence>
<keyword evidence="8" id="KW-0187">Copper transport</keyword>
<keyword evidence="9 16" id="KW-0067">ATP-binding</keyword>
<dbReference type="InterPro" id="IPR023298">
    <property type="entry name" value="ATPase_P-typ_TM_dom_sf"/>
</dbReference>
<dbReference type="InterPro" id="IPR044492">
    <property type="entry name" value="P_typ_ATPase_HD_dom"/>
</dbReference>
<dbReference type="Pfam" id="PF00122">
    <property type="entry name" value="E1-E2_ATPase"/>
    <property type="match status" value="1"/>
</dbReference>
<dbReference type="PRINTS" id="PR00119">
    <property type="entry name" value="CATATPASE"/>
</dbReference>
<dbReference type="GO" id="GO:0055070">
    <property type="term" value="P:copper ion homeostasis"/>
    <property type="evidence" value="ECO:0007669"/>
    <property type="project" value="TreeGrafter"/>
</dbReference>
<comment type="subcellular location">
    <subcellularLocation>
        <location evidence="1">Endomembrane system</location>
        <topology evidence="1">Multi-pass membrane protein</topology>
    </subcellularLocation>
    <subcellularLocation>
        <location evidence="16">Membrane</location>
    </subcellularLocation>
</comment>
<dbReference type="InterPro" id="IPR018303">
    <property type="entry name" value="ATPase_P-typ_P_site"/>
</dbReference>
<dbReference type="InterPro" id="IPR023214">
    <property type="entry name" value="HAD_sf"/>
</dbReference>
<reference evidence="18 19" key="1">
    <citation type="submission" date="2016-08" db="EMBL/GenBank/DDBJ databases">
        <title>Draft genome sequence of allopolyploid Zygosaccharomyces rouxii.</title>
        <authorList>
            <person name="Watanabe J."/>
            <person name="Uehara K."/>
            <person name="Mogi Y."/>
            <person name="Tsukioka Y."/>
        </authorList>
    </citation>
    <scope>NUCLEOTIDE SEQUENCE [LARGE SCALE GENOMIC DNA]</scope>
    <source>
        <strain evidence="18 19">NBRC 110957</strain>
    </source>
</reference>
<dbReference type="Pfam" id="PF00702">
    <property type="entry name" value="Hydrolase"/>
    <property type="match status" value="1"/>
</dbReference>
<feature type="transmembrane region" description="Helical" evidence="16">
    <location>
        <begin position="577"/>
        <end position="600"/>
    </location>
</feature>
<feature type="transmembrane region" description="Helical" evidence="16">
    <location>
        <begin position="348"/>
        <end position="370"/>
    </location>
</feature>
<feature type="domain" description="HMA" evidence="17">
    <location>
        <begin position="91"/>
        <end position="157"/>
    </location>
</feature>
<evidence type="ECO:0000256" key="1">
    <source>
        <dbReference type="ARBA" id="ARBA00004127"/>
    </source>
</evidence>
<dbReference type="Gene3D" id="2.70.150.10">
    <property type="entry name" value="Calcium-transporting ATPase, cytoplasmic transduction domain A"/>
    <property type="match status" value="1"/>
</dbReference>
<dbReference type="GO" id="GO:0005507">
    <property type="term" value="F:copper ion binding"/>
    <property type="evidence" value="ECO:0007669"/>
    <property type="project" value="InterPro"/>
</dbReference>
<dbReference type="SFLD" id="SFLDF00027">
    <property type="entry name" value="p-type_atpase"/>
    <property type="match status" value="1"/>
</dbReference>
<keyword evidence="11" id="KW-1278">Translocase</keyword>
<dbReference type="PANTHER" id="PTHR43520">
    <property type="entry name" value="ATP7, ISOFORM B"/>
    <property type="match status" value="1"/>
</dbReference>
<evidence type="ECO:0000256" key="7">
    <source>
        <dbReference type="ARBA" id="ARBA00022741"/>
    </source>
</evidence>
<evidence type="ECO:0000313" key="19">
    <source>
        <dbReference type="Proteomes" id="UP000187013"/>
    </source>
</evidence>
<dbReference type="SFLD" id="SFLDG00002">
    <property type="entry name" value="C1.7:_P-type_atpase_like"/>
    <property type="match status" value="1"/>
</dbReference>
<dbReference type="GO" id="GO:0012505">
    <property type="term" value="C:endomembrane system"/>
    <property type="evidence" value="ECO:0007669"/>
    <property type="project" value="UniProtKB-SubCell"/>
</dbReference>
<dbReference type="Pfam" id="PF00403">
    <property type="entry name" value="HMA"/>
    <property type="match status" value="2"/>
</dbReference>
<dbReference type="NCBIfam" id="TIGR01525">
    <property type="entry name" value="ATPase-IB_hvy"/>
    <property type="match status" value="1"/>
</dbReference>
<feature type="transmembrane region" description="Helical" evidence="16">
    <location>
        <begin position="313"/>
        <end position="336"/>
    </location>
</feature>
<evidence type="ECO:0000256" key="2">
    <source>
        <dbReference type="ARBA" id="ARBA00006024"/>
    </source>
</evidence>
<evidence type="ECO:0000256" key="12">
    <source>
        <dbReference type="ARBA" id="ARBA00022989"/>
    </source>
</evidence>
<dbReference type="PANTHER" id="PTHR43520:SF8">
    <property type="entry name" value="P-TYPE CU(+) TRANSPORTER"/>
    <property type="match status" value="1"/>
</dbReference>
<evidence type="ECO:0000256" key="15">
    <source>
        <dbReference type="ARBA" id="ARBA00023136"/>
    </source>
</evidence>
<evidence type="ECO:0000256" key="8">
    <source>
        <dbReference type="ARBA" id="ARBA00022796"/>
    </source>
</evidence>
<dbReference type="InterPro" id="IPR008250">
    <property type="entry name" value="ATPase_P-typ_transduc_dom_A_sf"/>
</dbReference>
<keyword evidence="15 16" id="KW-0472">Membrane</keyword>
<dbReference type="SUPFAM" id="SSF81665">
    <property type="entry name" value="Calcium ATPase, transmembrane domain M"/>
    <property type="match status" value="1"/>
</dbReference>
<protein>
    <recommendedName>
        <fullName evidence="17">HMA domain-containing protein</fullName>
    </recommendedName>
</protein>
<dbReference type="GO" id="GO:0005524">
    <property type="term" value="F:ATP binding"/>
    <property type="evidence" value="ECO:0007669"/>
    <property type="project" value="UniProtKB-UniRule"/>
</dbReference>
<sequence>MPYTPARRKPTEMRQAKLTVDGMTCSACVNTVTSQVSALPGVSDCQVSLVTNECDVKFSDDSECSTDKVIEAVEDCGFDCKLIEESGSSQNEALLTVQGMTCGSCVSSVTEQVNKLPGVQNVVVSLVTEECRVVFDASKISIQEIKESIDDCGFDASVNSVQQVSITEEGGRLKNAKYHIFGIDWNTPVDVVNTSFQQLCSGGIKSVDMSKVDEFYVASIGYDQNECGVRDIAKRITSELGYEPTVVSTYDSSTQLKLLARVKEIQFWKYNCFKASIFAIITMALYMGIPMSLPFIVKSHTFPYKETSFLPGLFYRDIIGFILATYLQFTLGRYFYGAFWKSLKHFTGTMDTLVCTSTSCAYFFSIYSVVLNVINPSDSGKLPNVIFDTSVMLFSFISLGKLLENRAKSATSTALSKLISLTPTSCVVRDSQGETFEVPIDLLQTNDIVEVMPGKRIPADGYILEGETEIDESLITGESLPTAKSRDDNVIAGSINGPNHFVFKAEAVGDESKLANIIRTMKQAQLTKAPIQRYADFLASIFVPSILLLATCTFFMWYVLANLITDSLPVLNSSNGRFYMCFQTAISVVIVACPCALGLAAPTAIMVGTGVGAEHQVLIKGGEIMERFDTVGKFVFDKTGTLTTGCMTVRSFILEESQQLSTELLACILASESISEHPVAKAIVDYCTNISHQDTKGKATVLDSKIFVGKGLECLCEFNGIKHTLLIGKKALMPEDWNAKMGDTNSDSTVSYVCMDGATIGRFEITDEVKSDAHETVQYLLDNNYKVYMVTGDNHGSAIKVAQQLGIDLNSIFSEVTPAGKCEVIEEIRKGSRDGIVFVGDGINDSPALVTSDIGISISTGTDVAMEAADVVVLCDQDRTKARLRGILYALDISRKTFHRVKLNLFWALCYNIFMIPISMGILIPWGITLPPMAAGFAMAMSSVSVVLSSLGLKRWKPDHLYGSKGDRIFSRLFRIRREPNQQREDVELQTRSIQ</sequence>
<evidence type="ECO:0000256" key="14">
    <source>
        <dbReference type="ARBA" id="ARBA00023065"/>
    </source>
</evidence>
<dbReference type="InterPro" id="IPR023299">
    <property type="entry name" value="ATPase_P-typ_cyto_dom_N"/>
</dbReference>
<evidence type="ECO:0000256" key="4">
    <source>
        <dbReference type="ARBA" id="ARBA00022692"/>
    </source>
</evidence>
<organism evidence="18 19">
    <name type="scientific">Zygosaccharomyces rouxii</name>
    <dbReference type="NCBI Taxonomy" id="4956"/>
    <lineage>
        <taxon>Eukaryota</taxon>
        <taxon>Fungi</taxon>
        <taxon>Dikarya</taxon>
        <taxon>Ascomycota</taxon>
        <taxon>Saccharomycotina</taxon>
        <taxon>Saccharomycetes</taxon>
        <taxon>Saccharomycetales</taxon>
        <taxon>Saccharomycetaceae</taxon>
        <taxon>Zygosaccharomyces</taxon>
    </lineage>
</organism>
<dbReference type="FunFam" id="2.70.150.10:FF:000002">
    <property type="entry name" value="Copper-transporting ATPase 1, putative"/>
    <property type="match status" value="1"/>
</dbReference>
<dbReference type="NCBIfam" id="TIGR00003">
    <property type="entry name" value="copper ion binding protein"/>
    <property type="match status" value="2"/>
</dbReference>
<evidence type="ECO:0000256" key="9">
    <source>
        <dbReference type="ARBA" id="ARBA00022840"/>
    </source>
</evidence>
<dbReference type="PROSITE" id="PS50846">
    <property type="entry name" value="HMA_2"/>
    <property type="match status" value="2"/>
</dbReference>
<feature type="domain" description="HMA" evidence="17">
    <location>
        <begin position="14"/>
        <end position="81"/>
    </location>
</feature>